<proteinExistence type="predicted"/>
<evidence type="ECO:0000313" key="4">
    <source>
        <dbReference type="Proteomes" id="UP000281406"/>
    </source>
</evidence>
<dbReference type="PANTHER" id="PTHR23098:SF16">
    <property type="entry name" value="REGULATORY PROTEIN ZESTE"/>
    <property type="match status" value="1"/>
</dbReference>
<dbReference type="GO" id="GO:0005634">
    <property type="term" value="C:nucleus"/>
    <property type="evidence" value="ECO:0007669"/>
    <property type="project" value="TreeGrafter"/>
</dbReference>
<accession>A0A3N0Y9E8</accession>
<protein>
    <submittedName>
        <fullName evidence="3">t-SNARE domain-containing protein 1</fullName>
    </submittedName>
</protein>
<name>A0A3N0Y9E8_ANAGA</name>
<dbReference type="OrthoDB" id="8961596at2759"/>
<dbReference type="Proteomes" id="UP000281406">
    <property type="component" value="Unassembled WGS sequence"/>
</dbReference>
<dbReference type="AlphaFoldDB" id="A0A3N0Y9E8"/>
<feature type="coiled-coil region" evidence="1">
    <location>
        <begin position="194"/>
        <end position="221"/>
    </location>
</feature>
<keyword evidence="1" id="KW-0175">Coiled coil</keyword>
<evidence type="ECO:0000313" key="3">
    <source>
        <dbReference type="EMBL" id="ROL42308.1"/>
    </source>
</evidence>
<dbReference type="InterPro" id="IPR028002">
    <property type="entry name" value="Myb_DNA-bind_5"/>
</dbReference>
<organism evidence="3 4">
    <name type="scientific">Anabarilius grahami</name>
    <name type="common">Kanglang fish</name>
    <name type="synonym">Barilius grahami</name>
    <dbReference type="NCBI Taxonomy" id="495550"/>
    <lineage>
        <taxon>Eukaryota</taxon>
        <taxon>Metazoa</taxon>
        <taxon>Chordata</taxon>
        <taxon>Craniata</taxon>
        <taxon>Vertebrata</taxon>
        <taxon>Euteleostomi</taxon>
        <taxon>Actinopterygii</taxon>
        <taxon>Neopterygii</taxon>
        <taxon>Teleostei</taxon>
        <taxon>Ostariophysi</taxon>
        <taxon>Cypriniformes</taxon>
        <taxon>Xenocyprididae</taxon>
        <taxon>Xenocypridinae</taxon>
        <taxon>Xenocypridinae incertae sedis</taxon>
        <taxon>Anabarilius</taxon>
    </lineage>
</organism>
<sequence length="230" mass="25921">MDDKKRNKNFTRQELEVLVEEISTRKKVLPGRLDNSISMHNKRRAWERVAEAVSAVANSVRDADGVKKKWADLKSAVKKKGAERSREQRMTGGGSPFIILDAFEEKILSVIGDAAVTGIKSGVDTEEVTLTLELLPVVSPSTLDLAEEREVGEALLEPEMNLSQILLDGNPPLCHTPKPKRFRTEEMIDIQTQLLKEVAALRKVQEELLKVERERLAIERETLEIKKCEL</sequence>
<feature type="domain" description="Myb/SANT-like DNA-binding" evidence="2">
    <location>
        <begin position="6"/>
        <end position="82"/>
    </location>
</feature>
<comment type="caution">
    <text evidence="3">The sequence shown here is derived from an EMBL/GenBank/DDBJ whole genome shotgun (WGS) entry which is preliminary data.</text>
</comment>
<keyword evidence="4" id="KW-1185">Reference proteome</keyword>
<evidence type="ECO:0000256" key="1">
    <source>
        <dbReference type="SAM" id="Coils"/>
    </source>
</evidence>
<gene>
    <name evidence="3" type="ORF">DPX16_8187</name>
</gene>
<evidence type="ECO:0000259" key="2">
    <source>
        <dbReference type="Pfam" id="PF13873"/>
    </source>
</evidence>
<reference evidence="3 4" key="1">
    <citation type="submission" date="2018-10" db="EMBL/GenBank/DDBJ databases">
        <title>Genome assembly for a Yunnan-Guizhou Plateau 3E fish, Anabarilius grahami (Regan), and its evolutionary and genetic applications.</title>
        <authorList>
            <person name="Jiang W."/>
        </authorList>
    </citation>
    <scope>NUCLEOTIDE SEQUENCE [LARGE SCALE GENOMIC DNA]</scope>
    <source>
        <strain evidence="3">AG-KIZ</strain>
        <tissue evidence="3">Muscle</tissue>
    </source>
</reference>
<dbReference type="Pfam" id="PF13873">
    <property type="entry name" value="Myb_DNA-bind_5"/>
    <property type="match status" value="1"/>
</dbReference>
<dbReference type="EMBL" id="RJVU01049825">
    <property type="protein sequence ID" value="ROL42308.1"/>
    <property type="molecule type" value="Genomic_DNA"/>
</dbReference>
<dbReference type="PANTHER" id="PTHR23098">
    <property type="entry name" value="AGAP001331-PA-RELATED"/>
    <property type="match status" value="1"/>
</dbReference>